<reference evidence="13 14" key="1">
    <citation type="submission" date="2024-02" db="EMBL/GenBank/DDBJ databases">
        <title>New especies of Spiribacter isolated from saline water.</title>
        <authorList>
            <person name="Leon M.J."/>
            <person name="De La Haba R."/>
            <person name="Sanchez-Porro C."/>
            <person name="Ventosa A."/>
        </authorList>
    </citation>
    <scope>NUCLEOTIDE SEQUENCE [LARGE SCALE GENOMIC DNA]</scope>
    <source>
        <strain evidence="14">ag22IC6-390</strain>
    </source>
</reference>
<gene>
    <name evidence="11 13" type="primary">recD</name>
    <name evidence="13" type="ORF">V6X73_06955</name>
</gene>
<evidence type="ECO:0000256" key="7">
    <source>
        <dbReference type="ARBA" id="ARBA00022840"/>
    </source>
</evidence>
<sequence>MTEPRDILNVLQAWRDAGWIRSVDLALARFIHGQRAGVDEALLLAAALASHQLGRGHVCLDLPAALADPGSVLSLPPQDRAGTTAEADIPAPATVLGGLDLAGWQRALDDPAVVGDGPGSTPLVRVGHRLYLRRYWQYEQQVIDGLTDRLRDPATPSPAPLRPRIDALFAETAGAGGTDWQRIACALAARGRLAVITGGPGTGKTTTVLKLLVLLQATAHAQGEPAPRMGLAAPTGKAAARLDESIRGRLEALPLAEVSDDPGVIQAGIPSRVQTLHRLLGLTAGGGRPRYHPDRPLPLDVLVVDEASMVDLRMMAALLAALPASARLVLLGDRDQLASVEAGAVLGELCARAEAGHYNDATCQWLALATGEALPAEQLDPRGEPLDQAVVMLRDSHRFAGDSDVGRLARAINDGRADALDGVAGGEGGIDTRYPETPDTAALREPVVAGYRTYLEQAAAAPPTAAERDRWAGRVLAEHRRFQVLAAVRHGPWGVLGLNEQIEAWLMRAGLIPAGSVWYPGRPVMMTRNDYALGLMNGDVGVTLSVDGRPRVAFPPAAGGATVRWVSPLRLGSAETVYAMTVHKSQGSEFDAVALVLPPGDSPLLTRELLYTGVTRARQRVTLVLPGGRRGFDAAVRRRIRRATGLSAGLWRE</sequence>
<evidence type="ECO:0000256" key="5">
    <source>
        <dbReference type="ARBA" id="ARBA00022806"/>
    </source>
</evidence>
<evidence type="ECO:0000313" key="13">
    <source>
        <dbReference type="EMBL" id="MEX0469459.1"/>
    </source>
</evidence>
<dbReference type="EC" id="5.6.2.3" evidence="11"/>
<dbReference type="Gene3D" id="1.10.10.1020">
    <property type="entry name" value="RecBCD complex, subunit RecD, N-terminal domain"/>
    <property type="match status" value="1"/>
</dbReference>
<comment type="miscellaneous">
    <text evidence="11">In the RecBCD complex, RecB has a slow 3'-5' helicase, an exonuclease activity and loads RecA onto ssDNA, RecD has a fast 5'-3' helicase activity, while RecC stimulates the ATPase and processivity of the RecB helicase and contributes to recognition of the Chi site.</text>
</comment>
<dbReference type="RefSeq" id="WP_367959224.1">
    <property type="nucleotide sequence ID" value="NZ_JBAKFK010000003.1"/>
</dbReference>
<evidence type="ECO:0000256" key="3">
    <source>
        <dbReference type="ARBA" id="ARBA00022763"/>
    </source>
</evidence>
<keyword evidence="5 11" id="KW-0347">Helicase</keyword>
<keyword evidence="8 11" id="KW-0238">DNA-binding</keyword>
<comment type="catalytic activity">
    <reaction evidence="11">
        <text>ATP + H2O = ADP + phosphate + H(+)</text>
        <dbReference type="Rhea" id="RHEA:13065"/>
        <dbReference type="ChEBI" id="CHEBI:15377"/>
        <dbReference type="ChEBI" id="CHEBI:15378"/>
        <dbReference type="ChEBI" id="CHEBI:30616"/>
        <dbReference type="ChEBI" id="CHEBI:43474"/>
        <dbReference type="ChEBI" id="CHEBI:456216"/>
        <dbReference type="EC" id="5.6.2.3"/>
    </reaction>
</comment>
<dbReference type="InterPro" id="IPR041851">
    <property type="entry name" value="RecD_N_sf"/>
</dbReference>
<evidence type="ECO:0000313" key="14">
    <source>
        <dbReference type="Proteomes" id="UP001556709"/>
    </source>
</evidence>
<dbReference type="HAMAP" id="MF_01487">
    <property type="entry name" value="RecD"/>
    <property type="match status" value="1"/>
</dbReference>
<keyword evidence="3 11" id="KW-0227">DNA damage</keyword>
<keyword evidence="1 11" id="KW-0540">Nuclease</keyword>
<evidence type="ECO:0000256" key="9">
    <source>
        <dbReference type="ARBA" id="ARBA00023204"/>
    </source>
</evidence>
<dbReference type="EMBL" id="JBAKFM010000003">
    <property type="protein sequence ID" value="MEX0469459.1"/>
    <property type="molecule type" value="Genomic_DNA"/>
</dbReference>
<keyword evidence="9 11" id="KW-0234">DNA repair</keyword>
<evidence type="ECO:0000256" key="10">
    <source>
        <dbReference type="ARBA" id="ARBA00023235"/>
    </source>
</evidence>
<evidence type="ECO:0000256" key="1">
    <source>
        <dbReference type="ARBA" id="ARBA00022722"/>
    </source>
</evidence>
<evidence type="ECO:0000256" key="4">
    <source>
        <dbReference type="ARBA" id="ARBA00022801"/>
    </source>
</evidence>
<keyword evidence="2 11" id="KW-0547">Nucleotide-binding</keyword>
<dbReference type="Gene3D" id="3.40.50.300">
    <property type="entry name" value="P-loop containing nucleotide triphosphate hydrolases"/>
    <property type="match status" value="3"/>
</dbReference>
<protein>
    <recommendedName>
        <fullName evidence="11">RecBCD enzyme subunit RecD</fullName>
        <ecNumber evidence="11">5.6.2.3</ecNumber>
    </recommendedName>
    <alternativeName>
        <fullName evidence="11">DNA 5'-3' helicase subunit RecD</fullName>
    </alternativeName>
    <alternativeName>
        <fullName evidence="11">Exonuclease V subunit RecD</fullName>
        <shortName evidence="11">ExoV subunit RecD</shortName>
    </alternativeName>
    <alternativeName>
        <fullName evidence="11">Helicase/nuclease RecBCD subunit RecD</fullName>
    </alternativeName>
</protein>
<dbReference type="InterPro" id="IPR003593">
    <property type="entry name" value="AAA+_ATPase"/>
</dbReference>
<dbReference type="GO" id="GO:0008854">
    <property type="term" value="F:exodeoxyribonuclease V activity"/>
    <property type="evidence" value="ECO:0007669"/>
    <property type="project" value="UniProtKB-EC"/>
</dbReference>
<dbReference type="InterPro" id="IPR049550">
    <property type="entry name" value="RecD_N"/>
</dbReference>
<dbReference type="InterPro" id="IPR027785">
    <property type="entry name" value="UvrD-like_helicase_C"/>
</dbReference>
<keyword evidence="10 11" id="KW-0413">Isomerase</keyword>
<accession>A0ABV3TCW6</accession>
<keyword evidence="6 11" id="KW-0269">Exonuclease</keyword>
<dbReference type="Proteomes" id="UP001556709">
    <property type="component" value="Unassembled WGS sequence"/>
</dbReference>
<dbReference type="InterPro" id="IPR027417">
    <property type="entry name" value="P-loop_NTPase"/>
</dbReference>
<evidence type="ECO:0000256" key="2">
    <source>
        <dbReference type="ARBA" id="ARBA00022741"/>
    </source>
</evidence>
<comment type="subunit">
    <text evidence="11">Heterotrimer of RecB, RecC and RecD. All subunits contribute to DNA-binding.</text>
</comment>
<organism evidence="13 14">
    <name type="scientific">Spiribacter pallidus</name>
    <dbReference type="NCBI Taxonomy" id="1987936"/>
    <lineage>
        <taxon>Bacteria</taxon>
        <taxon>Pseudomonadati</taxon>
        <taxon>Pseudomonadota</taxon>
        <taxon>Gammaproteobacteria</taxon>
        <taxon>Chromatiales</taxon>
        <taxon>Ectothiorhodospiraceae</taxon>
        <taxon>Spiribacter</taxon>
    </lineage>
</organism>
<dbReference type="CDD" id="cd18809">
    <property type="entry name" value="SF1_C_RecD"/>
    <property type="match status" value="1"/>
</dbReference>
<evidence type="ECO:0000256" key="8">
    <source>
        <dbReference type="ARBA" id="ARBA00023125"/>
    </source>
</evidence>
<dbReference type="InterPro" id="IPR006344">
    <property type="entry name" value="RecD"/>
</dbReference>
<evidence type="ECO:0000256" key="11">
    <source>
        <dbReference type="HAMAP-Rule" id="MF_01487"/>
    </source>
</evidence>
<comment type="similarity">
    <text evidence="11">Belongs to the RecD family.</text>
</comment>
<name>A0ABV3TCW6_9GAMM</name>
<dbReference type="NCBIfam" id="TIGR01447">
    <property type="entry name" value="recD"/>
    <property type="match status" value="1"/>
</dbReference>
<feature type="binding site" evidence="11">
    <location>
        <begin position="198"/>
        <end position="205"/>
    </location>
    <ligand>
        <name>ATP</name>
        <dbReference type="ChEBI" id="CHEBI:30616"/>
    </ligand>
</feature>
<dbReference type="InterPro" id="IPR050534">
    <property type="entry name" value="Coronavir_polyprotein_1ab"/>
</dbReference>
<comment type="function">
    <text evidence="11">A helicase/nuclease that prepares dsDNA breaks (DSB) for recombinational DNA repair. Binds to DSBs and unwinds DNA via a highly rapid and processive ATP-dependent bidirectional helicase activity. Unwinds dsDNA until it encounters a Chi (crossover hotspot instigator) sequence from the 3' direction. Cuts ssDNA a few nucleotides 3' to the Chi site. The properties and activities of the enzyme are changed at Chi. The Chi-altered holoenzyme produces a long 3'-ssDNA overhang and facilitates RecA-binding to the ssDNA for homologous DNA recombination and repair. Holoenzyme degrades any linearized DNA that is unable to undergo homologous recombination. In the holoenzyme this subunit has ssDNA-dependent ATPase and 5'-3' helicase activity. When added to pre-assembled RecBC greatly stimulates nuclease activity and augments holoenzyme processivity. Negatively regulates the RecA-loading ability of RecBCD.</text>
</comment>
<evidence type="ECO:0000259" key="12">
    <source>
        <dbReference type="SMART" id="SM00382"/>
    </source>
</evidence>
<dbReference type="SUPFAM" id="SSF52540">
    <property type="entry name" value="P-loop containing nucleoside triphosphate hydrolases"/>
    <property type="match status" value="2"/>
</dbReference>
<dbReference type="PANTHER" id="PTHR43788:SF6">
    <property type="entry name" value="DNA HELICASE B"/>
    <property type="match status" value="1"/>
</dbReference>
<comment type="caution">
    <text evidence="13">The sequence shown here is derived from an EMBL/GenBank/DDBJ whole genome shotgun (WGS) entry which is preliminary data.</text>
</comment>
<keyword evidence="14" id="KW-1185">Reference proteome</keyword>
<dbReference type="Pfam" id="PF13538">
    <property type="entry name" value="UvrD_C_2"/>
    <property type="match status" value="1"/>
</dbReference>
<evidence type="ECO:0000256" key="6">
    <source>
        <dbReference type="ARBA" id="ARBA00022839"/>
    </source>
</evidence>
<dbReference type="Pfam" id="PF13245">
    <property type="entry name" value="AAA_19"/>
    <property type="match status" value="1"/>
</dbReference>
<keyword evidence="4 11" id="KW-0378">Hydrolase</keyword>
<dbReference type="SMART" id="SM00382">
    <property type="entry name" value="AAA"/>
    <property type="match status" value="1"/>
</dbReference>
<proteinExistence type="inferred from homology"/>
<dbReference type="PANTHER" id="PTHR43788">
    <property type="entry name" value="DNA2/NAM7 HELICASE FAMILY MEMBER"/>
    <property type="match status" value="1"/>
</dbReference>
<dbReference type="Pfam" id="PF21185">
    <property type="entry name" value="RecD_N"/>
    <property type="match status" value="1"/>
</dbReference>
<feature type="domain" description="AAA+ ATPase" evidence="12">
    <location>
        <begin position="190"/>
        <end position="342"/>
    </location>
</feature>
<keyword evidence="7 11" id="KW-0067">ATP-binding</keyword>